<evidence type="ECO:0000313" key="3">
    <source>
        <dbReference type="Proteomes" id="UP000646911"/>
    </source>
</evidence>
<accession>A0ABR6Z3Y7</accession>
<reference evidence="2 3" key="1">
    <citation type="submission" date="2020-08" db="EMBL/GenBank/DDBJ databases">
        <title>Novel species isolated from subtropical streams in China.</title>
        <authorList>
            <person name="Lu H."/>
        </authorList>
    </citation>
    <scope>NUCLEOTIDE SEQUENCE [LARGE SCALE GENOMIC DNA]</scope>
    <source>
        <strain evidence="2 3">NL8W</strain>
    </source>
</reference>
<dbReference type="Proteomes" id="UP000646911">
    <property type="component" value="Unassembled WGS sequence"/>
</dbReference>
<comment type="caution">
    <text evidence="2">The sequence shown here is derived from an EMBL/GenBank/DDBJ whole genome shotgun (WGS) entry which is preliminary data.</text>
</comment>
<dbReference type="EMBL" id="JACOFX010000001">
    <property type="protein sequence ID" value="MBC3906462.1"/>
    <property type="molecule type" value="Genomic_DNA"/>
</dbReference>
<organism evidence="2 3">
    <name type="scientific">Undibacterium umbellatum</name>
    <dbReference type="NCBI Taxonomy" id="2762300"/>
    <lineage>
        <taxon>Bacteria</taxon>
        <taxon>Pseudomonadati</taxon>
        <taxon>Pseudomonadota</taxon>
        <taxon>Betaproteobacteria</taxon>
        <taxon>Burkholderiales</taxon>
        <taxon>Oxalobacteraceae</taxon>
        <taxon>Undibacterium</taxon>
    </lineage>
</organism>
<name>A0ABR6Z3Y7_9BURK</name>
<evidence type="ECO:0000256" key="1">
    <source>
        <dbReference type="SAM" id="MobiDB-lite"/>
    </source>
</evidence>
<gene>
    <name evidence="2" type="ORF">H8L47_02645</name>
</gene>
<proteinExistence type="predicted"/>
<protein>
    <submittedName>
        <fullName evidence="2">Uncharacterized protein</fullName>
    </submittedName>
</protein>
<sequence length="67" mass="7728">MSGLKIKKNIKTNAENTRPPHDRLAHCRIIPFSRSLFLRTYSSSTTFIPAIVHARKFMLMMQINPEA</sequence>
<feature type="compositionally biased region" description="Basic residues" evidence="1">
    <location>
        <begin position="1"/>
        <end position="10"/>
    </location>
</feature>
<keyword evidence="3" id="KW-1185">Reference proteome</keyword>
<evidence type="ECO:0000313" key="2">
    <source>
        <dbReference type="EMBL" id="MBC3906462.1"/>
    </source>
</evidence>
<feature type="region of interest" description="Disordered" evidence="1">
    <location>
        <begin position="1"/>
        <end position="20"/>
    </location>
</feature>
<dbReference type="RefSeq" id="WP_186951674.1">
    <property type="nucleotide sequence ID" value="NZ_JACOFX010000001.1"/>
</dbReference>